<dbReference type="Proteomes" id="UP000294739">
    <property type="component" value="Unassembled WGS sequence"/>
</dbReference>
<dbReference type="AlphaFoldDB" id="A0A4V2YZY0"/>
<dbReference type="RefSeq" id="WP_131900926.1">
    <property type="nucleotide sequence ID" value="NZ_SMKZ01000064.1"/>
</dbReference>
<dbReference type="EMBL" id="SMKZ01000064">
    <property type="protein sequence ID" value="TDD98897.1"/>
    <property type="molecule type" value="Genomic_DNA"/>
</dbReference>
<keyword evidence="3" id="KW-1185">Reference proteome</keyword>
<evidence type="ECO:0000256" key="1">
    <source>
        <dbReference type="SAM" id="MobiDB-lite"/>
    </source>
</evidence>
<organism evidence="2 3">
    <name type="scientific">Jiangella asiatica</name>
    <dbReference type="NCBI Taxonomy" id="2530372"/>
    <lineage>
        <taxon>Bacteria</taxon>
        <taxon>Bacillati</taxon>
        <taxon>Actinomycetota</taxon>
        <taxon>Actinomycetes</taxon>
        <taxon>Jiangellales</taxon>
        <taxon>Jiangellaceae</taxon>
        <taxon>Jiangella</taxon>
    </lineage>
</organism>
<evidence type="ECO:0000313" key="3">
    <source>
        <dbReference type="Proteomes" id="UP000294739"/>
    </source>
</evidence>
<dbReference type="InParanoid" id="A0A4V2YZY0"/>
<accession>A0A4V2YZY0</accession>
<dbReference type="OrthoDB" id="3698537at2"/>
<gene>
    <name evidence="2" type="ORF">E1269_28240</name>
</gene>
<name>A0A4V2YZY0_9ACTN</name>
<feature type="compositionally biased region" description="Acidic residues" evidence="1">
    <location>
        <begin position="76"/>
        <end position="85"/>
    </location>
</feature>
<evidence type="ECO:0000313" key="2">
    <source>
        <dbReference type="EMBL" id="TDD98897.1"/>
    </source>
</evidence>
<comment type="caution">
    <text evidence="2">The sequence shown here is derived from an EMBL/GenBank/DDBJ whole genome shotgun (WGS) entry which is preliminary data.</text>
</comment>
<proteinExistence type="predicted"/>
<sequence length="95" mass="10666">MIEFTVKPDHGEPFDITAASRDVFLWEKAYRGAAFSNLRGGGTMTELYQLAHTACRRQGMFAGSLDEFADTHDLAFEEDQDDEPDPTQPDHSPDE</sequence>
<reference evidence="2 3" key="1">
    <citation type="submission" date="2019-03" db="EMBL/GenBank/DDBJ databases">
        <title>Draft genome sequences of novel Actinobacteria.</title>
        <authorList>
            <person name="Sahin N."/>
            <person name="Ay H."/>
            <person name="Saygin H."/>
        </authorList>
    </citation>
    <scope>NUCLEOTIDE SEQUENCE [LARGE SCALE GENOMIC DNA]</scope>
    <source>
        <strain evidence="2 3">5K138</strain>
    </source>
</reference>
<protein>
    <submittedName>
        <fullName evidence="2">Uncharacterized protein</fullName>
    </submittedName>
</protein>
<feature type="region of interest" description="Disordered" evidence="1">
    <location>
        <begin position="73"/>
        <end position="95"/>
    </location>
</feature>